<protein>
    <submittedName>
        <fullName evidence="5">Site-specific integrase</fullName>
    </submittedName>
</protein>
<keyword evidence="6" id="KW-1185">Reference proteome</keyword>
<proteinExistence type="inferred from homology"/>
<comment type="similarity">
    <text evidence="1">Belongs to the 'phage' integrase family.</text>
</comment>
<reference evidence="6" key="2">
    <citation type="submission" date="2021-04" db="EMBL/GenBank/DDBJ databases">
        <title>Taxonomy of Flavobacteriaceae bacterium ZY171143.</title>
        <authorList>
            <person name="Li F."/>
        </authorList>
    </citation>
    <scope>NUCLEOTIDE SEQUENCE [LARGE SCALE GENOMIC DNA]</scope>
    <source>
        <strain evidence="6">ZY171143</strain>
    </source>
</reference>
<dbReference type="EMBL" id="CP072842">
    <property type="protein sequence ID" value="QTV05904.1"/>
    <property type="molecule type" value="Genomic_DNA"/>
</dbReference>
<organism evidence="5 6">
    <name type="scientific">Faecalibacter bovis</name>
    <dbReference type="NCBI Taxonomy" id="2898187"/>
    <lineage>
        <taxon>Bacteria</taxon>
        <taxon>Pseudomonadati</taxon>
        <taxon>Bacteroidota</taxon>
        <taxon>Flavobacteriia</taxon>
        <taxon>Flavobacteriales</taxon>
        <taxon>Weeksellaceae</taxon>
        <taxon>Faecalibacter</taxon>
    </lineage>
</organism>
<feature type="domain" description="Tyr recombinase" evidence="4">
    <location>
        <begin position="220"/>
        <end position="396"/>
    </location>
</feature>
<dbReference type="Pfam" id="PF00589">
    <property type="entry name" value="Phage_integrase"/>
    <property type="match status" value="1"/>
</dbReference>
<evidence type="ECO:0000256" key="3">
    <source>
        <dbReference type="ARBA" id="ARBA00023172"/>
    </source>
</evidence>
<dbReference type="SUPFAM" id="SSF56349">
    <property type="entry name" value="DNA breaking-rejoining enzymes"/>
    <property type="match status" value="1"/>
</dbReference>
<dbReference type="Gene3D" id="1.10.443.10">
    <property type="entry name" value="Intergrase catalytic core"/>
    <property type="match status" value="1"/>
</dbReference>
<dbReference type="Pfam" id="PF13102">
    <property type="entry name" value="Phage_int_SAM_5"/>
    <property type="match status" value="1"/>
</dbReference>
<evidence type="ECO:0000256" key="1">
    <source>
        <dbReference type="ARBA" id="ARBA00008857"/>
    </source>
</evidence>
<dbReference type="InterPro" id="IPR002104">
    <property type="entry name" value="Integrase_catalytic"/>
</dbReference>
<dbReference type="Gene3D" id="1.10.150.130">
    <property type="match status" value="1"/>
</dbReference>
<dbReference type="InterPro" id="IPR025269">
    <property type="entry name" value="SAM-like_dom"/>
</dbReference>
<evidence type="ECO:0000259" key="4">
    <source>
        <dbReference type="PROSITE" id="PS51898"/>
    </source>
</evidence>
<dbReference type="PANTHER" id="PTHR30349:SF64">
    <property type="entry name" value="PROPHAGE INTEGRASE INTD-RELATED"/>
    <property type="match status" value="1"/>
</dbReference>
<dbReference type="InterPro" id="IPR035386">
    <property type="entry name" value="Arm-DNA-bind_5"/>
</dbReference>
<dbReference type="Proteomes" id="UP000672011">
    <property type="component" value="Chromosome"/>
</dbReference>
<dbReference type="InterPro" id="IPR050090">
    <property type="entry name" value="Tyrosine_recombinase_XerCD"/>
</dbReference>
<evidence type="ECO:0000313" key="6">
    <source>
        <dbReference type="Proteomes" id="UP000672011"/>
    </source>
</evidence>
<sequence length="413" mass="48277">MKNNFKIHVYPRQAKANKLGQQPIYFCVRVNGKRWEFSTKQYIDPKTWDAKNSKIKGNNKTASTINAQVEITKSKINTIFLEYNFKNETLTIDTLKEEVQGKTNKNKRTLIPIFQNHNKQMKALVPKEYSPGTLERYETSLRHTQNFIKHQYKKEDISLDEINHAFIMDYDFYLRTERNCSNNTTIKYLKNFKKIINLCIANDWIQRDPFTNYKSKLDKIERIFLSTEEIQSIYNKEYTTDRLTLVKDIFIFSCFTGLAYIDIVNLTKNNIVKGIDGQLWIHTYRQKTSTPTKIPLLEIPLAILEKYKDNPICATGKLLPIYSNQKMNEYLKEITAITKINKDLTFHCARHTFATTVTLSNGVPIESVSKMLGHTNIKTTQHYARITEQKISNDMQNLKQVIENKSIINKNAI</sequence>
<dbReference type="InterPro" id="IPR013762">
    <property type="entry name" value="Integrase-like_cat_sf"/>
</dbReference>
<dbReference type="RefSeq" id="WP_230476548.1">
    <property type="nucleotide sequence ID" value="NZ_CP072842.1"/>
</dbReference>
<name>A0ABX7XDJ9_9FLAO</name>
<dbReference type="InterPro" id="IPR010998">
    <property type="entry name" value="Integrase_recombinase_N"/>
</dbReference>
<evidence type="ECO:0000313" key="5">
    <source>
        <dbReference type="EMBL" id="QTV05904.1"/>
    </source>
</evidence>
<dbReference type="InterPro" id="IPR011010">
    <property type="entry name" value="DNA_brk_join_enz"/>
</dbReference>
<gene>
    <name evidence="5" type="ORF">J9309_00710</name>
</gene>
<dbReference type="PANTHER" id="PTHR30349">
    <property type="entry name" value="PHAGE INTEGRASE-RELATED"/>
    <property type="match status" value="1"/>
</dbReference>
<keyword evidence="3" id="KW-0233">DNA recombination</keyword>
<evidence type="ECO:0000256" key="2">
    <source>
        <dbReference type="ARBA" id="ARBA00023125"/>
    </source>
</evidence>
<dbReference type="Pfam" id="PF17293">
    <property type="entry name" value="Arm-DNA-bind_5"/>
    <property type="match status" value="1"/>
</dbReference>
<reference evidence="5 6" key="1">
    <citation type="journal article" date="2021" name="Int. J. Syst. Evol. Microbiol.">
        <title>Faecalibacter bovis sp. nov., isolated from cow faeces.</title>
        <authorList>
            <person name="Li F."/>
            <person name="Zhao W."/>
            <person name="Hong Q."/>
            <person name="Shao Q."/>
            <person name="Song J."/>
            <person name="Yang S."/>
        </authorList>
    </citation>
    <scope>NUCLEOTIDE SEQUENCE [LARGE SCALE GENOMIC DNA]</scope>
    <source>
        <strain evidence="5 6">ZY171143</strain>
    </source>
</reference>
<keyword evidence="2" id="KW-0238">DNA-binding</keyword>
<dbReference type="CDD" id="cd01185">
    <property type="entry name" value="INTN1_C_like"/>
    <property type="match status" value="1"/>
</dbReference>
<accession>A0ABX7XDJ9</accession>
<dbReference type="PROSITE" id="PS51898">
    <property type="entry name" value="TYR_RECOMBINASE"/>
    <property type="match status" value="1"/>
</dbReference>